<protein>
    <recommendedName>
        <fullName evidence="1">STAS domain-containing protein</fullName>
    </recommendedName>
</protein>
<proteinExistence type="predicted"/>
<dbReference type="EMBL" id="JMQI01000001">
    <property type="protein sequence ID" value="KDN24208.1"/>
    <property type="molecule type" value="Genomic_DNA"/>
</dbReference>
<dbReference type="STRING" id="287986.DV20_00515"/>
<dbReference type="Gene3D" id="3.30.750.24">
    <property type="entry name" value="STAS domain"/>
    <property type="match status" value="1"/>
</dbReference>
<comment type="caution">
    <text evidence="2">The sequence shown here is derived from an EMBL/GenBank/DDBJ whole genome shotgun (WGS) entry which is preliminary data.</text>
</comment>
<dbReference type="InterPro" id="IPR036513">
    <property type="entry name" value="STAS_dom_sf"/>
</dbReference>
<evidence type="ECO:0000313" key="2">
    <source>
        <dbReference type="EMBL" id="KDN24208.1"/>
    </source>
</evidence>
<reference evidence="2 3" key="1">
    <citation type="submission" date="2014-05" db="EMBL/GenBank/DDBJ databases">
        <title>Draft genome sequence of Amycolatopsis rifamycinica DSM 46095.</title>
        <authorList>
            <person name="Lal R."/>
            <person name="Saxena A."/>
            <person name="Kumari R."/>
            <person name="Mukherjee U."/>
            <person name="Singh P."/>
            <person name="Sangwan N."/>
            <person name="Mahato N.K."/>
        </authorList>
    </citation>
    <scope>NUCLEOTIDE SEQUENCE [LARGE SCALE GENOMIC DNA]</scope>
    <source>
        <strain evidence="2 3">DSM 46095</strain>
    </source>
</reference>
<dbReference type="OrthoDB" id="3623954at2"/>
<accession>A0A066UJ31</accession>
<gene>
    <name evidence="2" type="ORF">DV20_00515</name>
</gene>
<dbReference type="PROSITE" id="PS50801">
    <property type="entry name" value="STAS"/>
    <property type="match status" value="1"/>
</dbReference>
<keyword evidence="3" id="KW-1185">Reference proteome</keyword>
<dbReference type="eggNOG" id="COG1366">
    <property type="taxonomic scope" value="Bacteria"/>
</dbReference>
<dbReference type="Proteomes" id="UP000027345">
    <property type="component" value="Unassembled WGS sequence"/>
</dbReference>
<dbReference type="CDD" id="cd07043">
    <property type="entry name" value="STAS_anti-anti-sigma_factors"/>
    <property type="match status" value="1"/>
</dbReference>
<dbReference type="AlphaFoldDB" id="A0A066UJ31"/>
<evidence type="ECO:0000259" key="1">
    <source>
        <dbReference type="PROSITE" id="PS50801"/>
    </source>
</evidence>
<dbReference type="InterPro" id="IPR002645">
    <property type="entry name" value="STAS_dom"/>
</dbReference>
<name>A0A066UJ31_9PSEU</name>
<evidence type="ECO:0000313" key="3">
    <source>
        <dbReference type="Proteomes" id="UP000027345"/>
    </source>
</evidence>
<feature type="domain" description="STAS" evidence="1">
    <location>
        <begin position="4"/>
        <end position="116"/>
    </location>
</feature>
<dbReference type="SUPFAM" id="SSF52091">
    <property type="entry name" value="SpoIIaa-like"/>
    <property type="match status" value="1"/>
</dbReference>
<dbReference type="Pfam" id="PF01740">
    <property type="entry name" value="STAS"/>
    <property type="match status" value="1"/>
</dbReference>
<organism evidence="2 3">
    <name type="scientific">Amycolatopsis rifamycinica</name>
    <dbReference type="NCBI Taxonomy" id="287986"/>
    <lineage>
        <taxon>Bacteria</taxon>
        <taxon>Bacillati</taxon>
        <taxon>Actinomycetota</taxon>
        <taxon>Actinomycetes</taxon>
        <taxon>Pseudonocardiales</taxon>
        <taxon>Pseudonocardiaceae</taxon>
        <taxon>Amycolatopsis</taxon>
    </lineage>
</organism>
<sequence>MREDDIATEHSGGVLVVEMRGEPDIDAVRQRTGALEAAVCELPGPPLLVLDLGKLEFLSVRGVRGLQDVIERCRTRRIAGCLIVPPGSEVERVVRLTGLAGRVPVFPHRLLAIARYQPVEMRWLPR</sequence>
<dbReference type="RefSeq" id="WP_043775137.1">
    <property type="nucleotide sequence ID" value="NZ_JMQI01000001.1"/>
</dbReference>